<dbReference type="InterPro" id="IPR014327">
    <property type="entry name" value="RNA_pol_sigma70_bacteroid"/>
</dbReference>
<dbReference type="Gene3D" id="1.10.1740.10">
    <property type="match status" value="1"/>
</dbReference>
<dbReference type="SUPFAM" id="SSF88946">
    <property type="entry name" value="Sigma2 domain of RNA polymerase sigma factors"/>
    <property type="match status" value="1"/>
</dbReference>
<dbReference type="Proteomes" id="UP000516305">
    <property type="component" value="Chromosome"/>
</dbReference>
<evidence type="ECO:0000256" key="2">
    <source>
        <dbReference type="ARBA" id="ARBA00023015"/>
    </source>
</evidence>
<keyword evidence="4" id="KW-0804">Transcription</keyword>
<accession>A0A7H0VHP0</accession>
<protein>
    <submittedName>
        <fullName evidence="7">RNA polymerase sigma-70 factor</fullName>
    </submittedName>
</protein>
<dbReference type="Pfam" id="PF04542">
    <property type="entry name" value="Sigma70_r2"/>
    <property type="match status" value="1"/>
</dbReference>
<comment type="similarity">
    <text evidence="1">Belongs to the sigma-70 factor family. ECF subfamily.</text>
</comment>
<dbReference type="Pfam" id="PF08281">
    <property type="entry name" value="Sigma70_r4_2"/>
    <property type="match status" value="1"/>
</dbReference>
<evidence type="ECO:0000259" key="6">
    <source>
        <dbReference type="Pfam" id="PF08281"/>
    </source>
</evidence>
<keyword evidence="8" id="KW-1185">Reference proteome</keyword>
<evidence type="ECO:0000256" key="4">
    <source>
        <dbReference type="ARBA" id="ARBA00023163"/>
    </source>
</evidence>
<organism evidence="7 8">
    <name type="scientific">Croceimicrobium hydrocarbonivorans</name>
    <dbReference type="NCBI Taxonomy" id="2761580"/>
    <lineage>
        <taxon>Bacteria</taxon>
        <taxon>Pseudomonadati</taxon>
        <taxon>Bacteroidota</taxon>
        <taxon>Flavobacteriia</taxon>
        <taxon>Flavobacteriales</taxon>
        <taxon>Owenweeksiaceae</taxon>
        <taxon>Croceimicrobium</taxon>
    </lineage>
</organism>
<dbReference type="InterPro" id="IPR007627">
    <property type="entry name" value="RNA_pol_sigma70_r2"/>
</dbReference>
<dbReference type="InterPro" id="IPR036388">
    <property type="entry name" value="WH-like_DNA-bd_sf"/>
</dbReference>
<dbReference type="InterPro" id="IPR013249">
    <property type="entry name" value="RNA_pol_sigma70_r4_t2"/>
</dbReference>
<dbReference type="InterPro" id="IPR014284">
    <property type="entry name" value="RNA_pol_sigma-70_dom"/>
</dbReference>
<dbReference type="GO" id="GO:0003677">
    <property type="term" value="F:DNA binding"/>
    <property type="evidence" value="ECO:0007669"/>
    <property type="project" value="InterPro"/>
</dbReference>
<dbReference type="NCBIfam" id="TIGR02985">
    <property type="entry name" value="Sig70_bacteroi1"/>
    <property type="match status" value="1"/>
</dbReference>
<dbReference type="AlphaFoldDB" id="A0A7H0VHP0"/>
<dbReference type="EMBL" id="CP060139">
    <property type="protein sequence ID" value="QNR25238.1"/>
    <property type="molecule type" value="Genomic_DNA"/>
</dbReference>
<dbReference type="InterPro" id="IPR013325">
    <property type="entry name" value="RNA_pol_sigma_r2"/>
</dbReference>
<name>A0A7H0VHP0_9FLAO</name>
<dbReference type="InterPro" id="IPR039425">
    <property type="entry name" value="RNA_pol_sigma-70-like"/>
</dbReference>
<evidence type="ECO:0000313" key="7">
    <source>
        <dbReference type="EMBL" id="QNR25238.1"/>
    </source>
</evidence>
<feature type="domain" description="RNA polymerase sigma factor 70 region 4 type 2" evidence="6">
    <location>
        <begin position="123"/>
        <end position="174"/>
    </location>
</feature>
<keyword evidence="2" id="KW-0805">Transcription regulation</keyword>
<dbReference type="GO" id="GO:0016987">
    <property type="term" value="F:sigma factor activity"/>
    <property type="evidence" value="ECO:0007669"/>
    <property type="project" value="UniProtKB-KW"/>
</dbReference>
<sequence>MTRDQSDLLLFEAVALGDEAAFELLFKLYYSPLCRYVQNMVNDHMQAQELVSDLFLKIWTKREDIQIHSTVRGYFYLAARNMAINQIKQKKQESLSLQDANLQLEAIQENPLEILISEEVIQEWESRISQLPAQRQKIFRMNKLEGKRHEEIAEELSLSVKTVRNHVQLALRSLSTLSAYLIGNLLS</sequence>
<dbReference type="PANTHER" id="PTHR43133:SF46">
    <property type="entry name" value="RNA POLYMERASE SIGMA-70 FACTOR ECF SUBFAMILY"/>
    <property type="match status" value="1"/>
</dbReference>
<dbReference type="RefSeq" id="WP_210759765.1">
    <property type="nucleotide sequence ID" value="NZ_CP060139.1"/>
</dbReference>
<evidence type="ECO:0000256" key="3">
    <source>
        <dbReference type="ARBA" id="ARBA00023082"/>
    </source>
</evidence>
<evidence type="ECO:0000256" key="1">
    <source>
        <dbReference type="ARBA" id="ARBA00010641"/>
    </source>
</evidence>
<proteinExistence type="inferred from homology"/>
<evidence type="ECO:0000259" key="5">
    <source>
        <dbReference type="Pfam" id="PF04542"/>
    </source>
</evidence>
<keyword evidence="3" id="KW-0731">Sigma factor</keyword>
<dbReference type="PANTHER" id="PTHR43133">
    <property type="entry name" value="RNA POLYMERASE ECF-TYPE SIGMA FACTO"/>
    <property type="match status" value="1"/>
</dbReference>
<dbReference type="SUPFAM" id="SSF88659">
    <property type="entry name" value="Sigma3 and sigma4 domains of RNA polymerase sigma factors"/>
    <property type="match status" value="1"/>
</dbReference>
<dbReference type="GO" id="GO:0006352">
    <property type="term" value="P:DNA-templated transcription initiation"/>
    <property type="evidence" value="ECO:0007669"/>
    <property type="project" value="InterPro"/>
</dbReference>
<dbReference type="InterPro" id="IPR013324">
    <property type="entry name" value="RNA_pol_sigma_r3/r4-like"/>
</dbReference>
<dbReference type="Gene3D" id="1.10.10.10">
    <property type="entry name" value="Winged helix-like DNA-binding domain superfamily/Winged helix DNA-binding domain"/>
    <property type="match status" value="1"/>
</dbReference>
<evidence type="ECO:0000313" key="8">
    <source>
        <dbReference type="Proteomes" id="UP000516305"/>
    </source>
</evidence>
<feature type="domain" description="RNA polymerase sigma-70 region 2" evidence="5">
    <location>
        <begin position="25"/>
        <end position="91"/>
    </location>
</feature>
<reference evidence="7 8" key="1">
    <citation type="submission" date="2020-08" db="EMBL/GenBank/DDBJ databases">
        <title>Croceimicrobium hydrocarbonivorans gen. nov., sp. nov., a novel marine bacterium isolated from a bacterial consortium that degrades polyethylene terephthalate.</title>
        <authorList>
            <person name="Liu R."/>
        </authorList>
    </citation>
    <scope>NUCLEOTIDE SEQUENCE [LARGE SCALE GENOMIC DNA]</scope>
    <source>
        <strain evidence="7 8">A20-9</strain>
    </source>
</reference>
<dbReference type="KEGG" id="chyd:H4K34_05200"/>
<dbReference type="NCBIfam" id="TIGR02937">
    <property type="entry name" value="sigma70-ECF"/>
    <property type="match status" value="1"/>
</dbReference>
<gene>
    <name evidence="7" type="ORF">H4K34_05200</name>
</gene>